<feature type="region of interest" description="Disordered" evidence="1">
    <location>
        <begin position="1"/>
        <end position="21"/>
    </location>
</feature>
<gene>
    <name evidence="2" type="ORF">C450_04428</name>
</gene>
<dbReference type="OrthoDB" id="215699at2157"/>
<dbReference type="Proteomes" id="UP000011625">
    <property type="component" value="Unassembled WGS sequence"/>
</dbReference>
<proteinExistence type="predicted"/>
<sequence>MPSATSADNAGTETTSSQRTVIGDLARGALAETEADGETVKMTVLHELYRHQPAVSLEDVLELNVLIAAPEPGPLEERVAAVLTEAVAQHDSWTDTPQAPSASESTSVPTTEGH</sequence>
<dbReference type="EMBL" id="AOME01000017">
    <property type="protein sequence ID" value="EMA54893.1"/>
    <property type="molecule type" value="Genomic_DNA"/>
</dbReference>
<keyword evidence="3" id="KW-1185">Reference proteome</keyword>
<reference evidence="2 3" key="1">
    <citation type="journal article" date="2014" name="PLoS Genet.">
        <title>Phylogenetically driven sequencing of extremely halophilic archaea reveals strategies for static and dynamic osmo-response.</title>
        <authorList>
            <person name="Becker E.A."/>
            <person name="Seitzer P.M."/>
            <person name="Tritt A."/>
            <person name="Larsen D."/>
            <person name="Krusor M."/>
            <person name="Yao A.I."/>
            <person name="Wu D."/>
            <person name="Madern D."/>
            <person name="Eisen J.A."/>
            <person name="Darling A.E."/>
            <person name="Facciotti M.T."/>
        </authorList>
    </citation>
    <scope>NUCLEOTIDE SEQUENCE [LARGE SCALE GENOMIC DNA]</scope>
    <source>
        <strain evidence="2 3">DSM 8989</strain>
    </source>
</reference>
<dbReference type="PATRIC" id="fig|1227456.3.peg.917"/>
<dbReference type="STRING" id="1227456.C450_04428"/>
<feature type="compositionally biased region" description="Polar residues" evidence="1">
    <location>
        <begin position="94"/>
        <end position="114"/>
    </location>
</feature>
<dbReference type="AlphaFoldDB" id="M0NBF2"/>
<dbReference type="RefSeq" id="WP_005040478.1">
    <property type="nucleotide sequence ID" value="NZ_AOME01000017.1"/>
</dbReference>
<name>M0NBF2_9EURY</name>
<organism evidence="2 3">
    <name type="scientific">Halococcus salifodinae DSM 8989</name>
    <dbReference type="NCBI Taxonomy" id="1227456"/>
    <lineage>
        <taxon>Archaea</taxon>
        <taxon>Methanobacteriati</taxon>
        <taxon>Methanobacteriota</taxon>
        <taxon>Stenosarchaea group</taxon>
        <taxon>Halobacteria</taxon>
        <taxon>Halobacteriales</taxon>
        <taxon>Halococcaceae</taxon>
        <taxon>Halococcus</taxon>
    </lineage>
</organism>
<feature type="region of interest" description="Disordered" evidence="1">
    <location>
        <begin position="90"/>
        <end position="114"/>
    </location>
</feature>
<protein>
    <submittedName>
        <fullName evidence="2">Uncharacterized protein</fullName>
    </submittedName>
</protein>
<comment type="caution">
    <text evidence="2">The sequence shown here is derived from an EMBL/GenBank/DDBJ whole genome shotgun (WGS) entry which is preliminary data.</text>
</comment>
<evidence type="ECO:0000313" key="3">
    <source>
        <dbReference type="Proteomes" id="UP000011625"/>
    </source>
</evidence>
<feature type="compositionally biased region" description="Polar residues" evidence="1">
    <location>
        <begin position="1"/>
        <end position="20"/>
    </location>
</feature>
<accession>M0NBF2</accession>
<evidence type="ECO:0000313" key="2">
    <source>
        <dbReference type="EMBL" id="EMA54893.1"/>
    </source>
</evidence>
<evidence type="ECO:0000256" key="1">
    <source>
        <dbReference type="SAM" id="MobiDB-lite"/>
    </source>
</evidence>